<keyword evidence="2" id="KW-1185">Reference proteome</keyword>
<gene>
    <name evidence="1" type="ORF">HYPSUDRAFT_359175</name>
</gene>
<protein>
    <submittedName>
        <fullName evidence="1">Uncharacterized protein</fullName>
    </submittedName>
</protein>
<evidence type="ECO:0000313" key="2">
    <source>
        <dbReference type="Proteomes" id="UP000054270"/>
    </source>
</evidence>
<accession>A0A0D2P5B1</accession>
<organism evidence="1 2">
    <name type="scientific">Hypholoma sublateritium (strain FD-334 SS-4)</name>
    <dbReference type="NCBI Taxonomy" id="945553"/>
    <lineage>
        <taxon>Eukaryota</taxon>
        <taxon>Fungi</taxon>
        <taxon>Dikarya</taxon>
        <taxon>Basidiomycota</taxon>
        <taxon>Agaricomycotina</taxon>
        <taxon>Agaricomycetes</taxon>
        <taxon>Agaricomycetidae</taxon>
        <taxon>Agaricales</taxon>
        <taxon>Agaricineae</taxon>
        <taxon>Strophariaceae</taxon>
        <taxon>Hypholoma</taxon>
    </lineage>
</organism>
<sequence length="228" mass="25924">MSTQNNEILCLISRQNPDTNPHSLPWSHLHFLTTTSEHEIFGLQYSMPTHYPTVSVAHGHLCNTVNDRESAVFEVLSLEPAKKQLPWRAGENSDPAFFKQELPTLINPQQMFLRMFAGLSFAPAIHFSNKSTPPQPDGLEIVGLMVRRKWFVEVAGIAVNPISLPHVKSIAKGLTTYCTSELTRIRNGRYRSAHGALPNDNRHREYCCLLRHSHGIHVEWTHRLFGNR</sequence>
<proteinExistence type="predicted"/>
<evidence type="ECO:0000313" key="1">
    <source>
        <dbReference type="EMBL" id="KJA15625.1"/>
    </source>
</evidence>
<dbReference type="EMBL" id="KN817639">
    <property type="protein sequence ID" value="KJA15625.1"/>
    <property type="molecule type" value="Genomic_DNA"/>
</dbReference>
<name>A0A0D2P5B1_HYPSF</name>
<reference evidence="2" key="1">
    <citation type="submission" date="2014-04" db="EMBL/GenBank/DDBJ databases">
        <title>Evolutionary Origins and Diversification of the Mycorrhizal Mutualists.</title>
        <authorList>
            <consortium name="DOE Joint Genome Institute"/>
            <consortium name="Mycorrhizal Genomics Consortium"/>
            <person name="Kohler A."/>
            <person name="Kuo A."/>
            <person name="Nagy L.G."/>
            <person name="Floudas D."/>
            <person name="Copeland A."/>
            <person name="Barry K.W."/>
            <person name="Cichocki N."/>
            <person name="Veneault-Fourrey C."/>
            <person name="LaButti K."/>
            <person name="Lindquist E.A."/>
            <person name="Lipzen A."/>
            <person name="Lundell T."/>
            <person name="Morin E."/>
            <person name="Murat C."/>
            <person name="Riley R."/>
            <person name="Ohm R."/>
            <person name="Sun H."/>
            <person name="Tunlid A."/>
            <person name="Henrissat B."/>
            <person name="Grigoriev I.V."/>
            <person name="Hibbett D.S."/>
            <person name="Martin F."/>
        </authorList>
    </citation>
    <scope>NUCLEOTIDE SEQUENCE [LARGE SCALE GENOMIC DNA]</scope>
    <source>
        <strain evidence="2">FD-334 SS-4</strain>
    </source>
</reference>
<dbReference type="Proteomes" id="UP000054270">
    <property type="component" value="Unassembled WGS sequence"/>
</dbReference>
<dbReference type="AlphaFoldDB" id="A0A0D2P5B1"/>